<sequence>SNKTSESAADGPSTSPEEAEARAEDTDAGEAAAEEADSEACALSPIEDTGADEEAGQEVSSVISGKHSESVTPSVTESVARSIFGNTFGQCFGLAELAETETDVSTMNELIDDVTIDNVSVSPSIAESIAKITLTTLRSTYLYGHKETEDESVEDVLKEGLPPTEVKASLSPVKESY</sequence>
<evidence type="ECO:0000313" key="3">
    <source>
        <dbReference type="Proteomes" id="UP000266841"/>
    </source>
</evidence>
<name>K0R9L5_THAOC</name>
<keyword evidence="3" id="KW-1185">Reference proteome</keyword>
<feature type="region of interest" description="Disordered" evidence="1">
    <location>
        <begin position="1"/>
        <end position="76"/>
    </location>
</feature>
<organism evidence="2 3">
    <name type="scientific">Thalassiosira oceanica</name>
    <name type="common">Marine diatom</name>
    <dbReference type="NCBI Taxonomy" id="159749"/>
    <lineage>
        <taxon>Eukaryota</taxon>
        <taxon>Sar</taxon>
        <taxon>Stramenopiles</taxon>
        <taxon>Ochrophyta</taxon>
        <taxon>Bacillariophyta</taxon>
        <taxon>Coscinodiscophyceae</taxon>
        <taxon>Thalassiosirophycidae</taxon>
        <taxon>Thalassiosirales</taxon>
        <taxon>Thalassiosiraceae</taxon>
        <taxon>Thalassiosira</taxon>
    </lineage>
</organism>
<evidence type="ECO:0000313" key="2">
    <source>
        <dbReference type="EMBL" id="EJK50268.1"/>
    </source>
</evidence>
<reference evidence="2 3" key="1">
    <citation type="journal article" date="2012" name="Genome Biol.">
        <title>Genome and low-iron response of an oceanic diatom adapted to chronic iron limitation.</title>
        <authorList>
            <person name="Lommer M."/>
            <person name="Specht M."/>
            <person name="Roy A.S."/>
            <person name="Kraemer L."/>
            <person name="Andreson R."/>
            <person name="Gutowska M.A."/>
            <person name="Wolf J."/>
            <person name="Bergner S.V."/>
            <person name="Schilhabel M.B."/>
            <person name="Klostermeier U.C."/>
            <person name="Beiko R.G."/>
            <person name="Rosenstiel P."/>
            <person name="Hippler M."/>
            <person name="Laroche J."/>
        </authorList>
    </citation>
    <scope>NUCLEOTIDE SEQUENCE [LARGE SCALE GENOMIC DNA]</scope>
    <source>
        <strain evidence="2 3">CCMP1005</strain>
    </source>
</reference>
<proteinExistence type="predicted"/>
<dbReference type="EMBL" id="AGNL01044070">
    <property type="protein sequence ID" value="EJK50268.1"/>
    <property type="molecule type" value="Genomic_DNA"/>
</dbReference>
<feature type="non-terminal residue" evidence="2">
    <location>
        <position position="1"/>
    </location>
</feature>
<dbReference type="Proteomes" id="UP000266841">
    <property type="component" value="Unassembled WGS sequence"/>
</dbReference>
<protein>
    <submittedName>
        <fullName evidence="2">Uncharacterized protein</fullName>
    </submittedName>
</protein>
<comment type="caution">
    <text evidence="2">The sequence shown here is derived from an EMBL/GenBank/DDBJ whole genome shotgun (WGS) entry which is preliminary data.</text>
</comment>
<accession>K0R9L5</accession>
<dbReference type="AlphaFoldDB" id="K0R9L5"/>
<feature type="compositionally biased region" description="Polar residues" evidence="1">
    <location>
        <begin position="1"/>
        <end position="16"/>
    </location>
</feature>
<gene>
    <name evidence="2" type="ORF">THAOC_30793</name>
</gene>
<evidence type="ECO:0000256" key="1">
    <source>
        <dbReference type="SAM" id="MobiDB-lite"/>
    </source>
</evidence>
<feature type="compositionally biased region" description="Acidic residues" evidence="1">
    <location>
        <begin position="26"/>
        <end position="38"/>
    </location>
</feature>